<organism evidence="5 6">
    <name type="scientific">Aphidius gifuensis</name>
    <name type="common">Parasitoid wasp</name>
    <dbReference type="NCBI Taxonomy" id="684658"/>
    <lineage>
        <taxon>Eukaryota</taxon>
        <taxon>Metazoa</taxon>
        <taxon>Ecdysozoa</taxon>
        <taxon>Arthropoda</taxon>
        <taxon>Hexapoda</taxon>
        <taxon>Insecta</taxon>
        <taxon>Pterygota</taxon>
        <taxon>Neoptera</taxon>
        <taxon>Endopterygota</taxon>
        <taxon>Hymenoptera</taxon>
        <taxon>Apocrita</taxon>
        <taxon>Ichneumonoidea</taxon>
        <taxon>Braconidae</taxon>
        <taxon>Aphidiinae</taxon>
        <taxon>Aphidius</taxon>
    </lineage>
</organism>
<dbReference type="EMBL" id="JACMRX010000004">
    <property type="protein sequence ID" value="KAF7991487.1"/>
    <property type="molecule type" value="Genomic_DNA"/>
</dbReference>
<evidence type="ECO:0000256" key="1">
    <source>
        <dbReference type="ARBA" id="ARBA00004604"/>
    </source>
</evidence>
<keyword evidence="4" id="KW-0539">Nucleus</keyword>
<evidence type="ECO:0000256" key="3">
    <source>
        <dbReference type="ARBA" id="ARBA00015522"/>
    </source>
</evidence>
<accession>A0A835CPQ1</accession>
<sequence length="201" mass="23054">MPKVRKVHRKKTFKVNINRKKLRNKLRKLPAITCPQVKEAWEKTRSTKSNLTQMGLAYDANASIKIPSTKSEMLKKAKLLASGALVTASVGPKKKKRVAKKNSVALALEADANAPRERMFRLPSGQVQFLTSMMDKYGEDYQSMARDKKNYYQLTWKQLRAKINTFKGIPEQYAEYLVNKGEIVLDDDTQSFKDTKRKLKI</sequence>
<name>A0A835CPQ1_APHGI</name>
<proteinExistence type="inferred from homology"/>
<dbReference type="Pfam" id="PF09420">
    <property type="entry name" value="Nop16"/>
    <property type="match status" value="1"/>
</dbReference>
<evidence type="ECO:0000256" key="2">
    <source>
        <dbReference type="ARBA" id="ARBA00008479"/>
    </source>
</evidence>
<comment type="subcellular location">
    <subcellularLocation>
        <location evidence="1">Nucleus</location>
        <location evidence="1">Nucleolus</location>
    </subcellularLocation>
</comment>
<dbReference type="PANTHER" id="PTHR13243:SF1">
    <property type="entry name" value="NUCLEOLAR PROTEIN 16"/>
    <property type="match status" value="1"/>
</dbReference>
<dbReference type="Proteomes" id="UP000639338">
    <property type="component" value="Unassembled WGS sequence"/>
</dbReference>
<dbReference type="GO" id="GO:0005730">
    <property type="term" value="C:nucleolus"/>
    <property type="evidence" value="ECO:0007669"/>
    <property type="project" value="UniProtKB-SubCell"/>
</dbReference>
<dbReference type="GO" id="GO:0042273">
    <property type="term" value="P:ribosomal large subunit biogenesis"/>
    <property type="evidence" value="ECO:0007669"/>
    <property type="project" value="TreeGrafter"/>
</dbReference>
<protein>
    <recommendedName>
        <fullName evidence="3">Nucleolar protein 16</fullName>
    </recommendedName>
</protein>
<keyword evidence="6" id="KW-1185">Reference proteome</keyword>
<dbReference type="OrthoDB" id="285729at2759"/>
<comment type="caution">
    <text evidence="5">The sequence shown here is derived from an EMBL/GenBank/DDBJ whole genome shotgun (WGS) entry which is preliminary data.</text>
</comment>
<evidence type="ECO:0000313" key="5">
    <source>
        <dbReference type="EMBL" id="KAF7991487.1"/>
    </source>
</evidence>
<evidence type="ECO:0000313" key="6">
    <source>
        <dbReference type="Proteomes" id="UP000639338"/>
    </source>
</evidence>
<dbReference type="PANTHER" id="PTHR13243">
    <property type="entry name" value="HSPC111 PROTEIN-RELATED"/>
    <property type="match status" value="1"/>
</dbReference>
<evidence type="ECO:0000256" key="4">
    <source>
        <dbReference type="ARBA" id="ARBA00023242"/>
    </source>
</evidence>
<comment type="similarity">
    <text evidence="2">Belongs to the NOP16 family.</text>
</comment>
<gene>
    <name evidence="5" type="ORF">HCN44_008799</name>
</gene>
<dbReference type="AlphaFoldDB" id="A0A835CPQ1"/>
<dbReference type="InterPro" id="IPR019002">
    <property type="entry name" value="Ribosome_biogenesis_Nop16"/>
</dbReference>
<reference evidence="5 6" key="1">
    <citation type="submission" date="2020-08" db="EMBL/GenBank/DDBJ databases">
        <title>Aphidius gifuensis genome sequencing and assembly.</title>
        <authorList>
            <person name="Du Z."/>
        </authorList>
    </citation>
    <scope>NUCLEOTIDE SEQUENCE [LARGE SCALE GENOMIC DNA]</scope>
    <source>
        <strain evidence="5">YNYX2018</strain>
        <tissue evidence="5">Adults</tissue>
    </source>
</reference>